<gene>
    <name evidence="1" type="ORF">SAMN04488054_112101</name>
</gene>
<reference evidence="1 2" key="1">
    <citation type="submission" date="2016-10" db="EMBL/GenBank/DDBJ databases">
        <authorList>
            <person name="de Groot N.N."/>
        </authorList>
    </citation>
    <scope>NUCLEOTIDE SEQUENCE [LARGE SCALE GENOMIC DNA]</scope>
    <source>
        <strain evidence="1 2">CGMCC 1.6134</strain>
    </source>
</reference>
<dbReference type="EMBL" id="FOTY01000012">
    <property type="protein sequence ID" value="SFM04754.1"/>
    <property type="molecule type" value="Genomic_DNA"/>
</dbReference>
<accession>A0A1I4MNC6</accession>
<proteinExistence type="predicted"/>
<protein>
    <submittedName>
        <fullName evidence="1">Uncharacterized protein</fullName>
    </submittedName>
</protein>
<feature type="non-terminal residue" evidence="1">
    <location>
        <position position="1"/>
    </location>
</feature>
<evidence type="ECO:0000313" key="2">
    <source>
        <dbReference type="Proteomes" id="UP000199668"/>
    </source>
</evidence>
<sequence>QTLRAAYLNRYQPRSVRQQRQWARMVRMTDILRDPVRESNGVISGTIALHTAHSTAMGHMVKSLS</sequence>
<organism evidence="1 2">
    <name type="scientific">Salibacterium qingdaonense</name>
    <dbReference type="NCBI Taxonomy" id="266892"/>
    <lineage>
        <taxon>Bacteria</taxon>
        <taxon>Bacillati</taxon>
        <taxon>Bacillota</taxon>
        <taxon>Bacilli</taxon>
        <taxon>Bacillales</taxon>
        <taxon>Bacillaceae</taxon>
    </lineage>
</organism>
<dbReference type="Proteomes" id="UP000199668">
    <property type="component" value="Unassembled WGS sequence"/>
</dbReference>
<name>A0A1I4MNC6_9BACI</name>
<dbReference type="AlphaFoldDB" id="A0A1I4MNC6"/>
<keyword evidence="2" id="KW-1185">Reference proteome</keyword>
<evidence type="ECO:0000313" key="1">
    <source>
        <dbReference type="EMBL" id="SFM04754.1"/>
    </source>
</evidence>